<sequence>MIQDGNERMVEKKFYWGDSSSSMQTEGAWNERGKGPSVYDIREAGEQTSDWKHGIDRYHRYEEDLDLMKEMGMNFYRFQTSWSRINPMGDGTFNEEGLLFYDRYIDAMLARGIEPMLCLYHFDMPLHLAQNYEGFMSKHVVEAFVEYGKKVIDRYKDKVKYWVTFNEQNLYATPLALLYGGTLTTEDTAENIHQIAHNVMVAHARLANYIHETTDGEIGGMLAYSNIYPATNDPKDILVAREWDEFINQNLLDAFCGRGYSRQVRTFEKQRMNLEISEEELAEIEKVTSDYLAFSYYCTGSISHKNIPSDAAPNYYLSFGEVENPFVSNNEWQLSIDPLGFRDIINRMYQKYHVPIFPVENGIGTKEEWDGRTQIQDDYRIYYHETHIQAMKDAMAIDGCEVLGYLGWGLIDLPSSKGDMEKRYGMVYVNRGNHDLRDMRRVPKKSFYWFKGFLEKEQEAIGQRKM</sequence>
<dbReference type="GO" id="GO:0005829">
    <property type="term" value="C:cytosol"/>
    <property type="evidence" value="ECO:0007669"/>
    <property type="project" value="TreeGrafter"/>
</dbReference>
<evidence type="ECO:0000313" key="6">
    <source>
        <dbReference type="Proteomes" id="UP001249240"/>
    </source>
</evidence>
<dbReference type="PRINTS" id="PR00131">
    <property type="entry name" value="GLHYDRLASE1"/>
</dbReference>
<dbReference type="InterPro" id="IPR001360">
    <property type="entry name" value="Glyco_hydro_1"/>
</dbReference>
<dbReference type="Proteomes" id="UP001249240">
    <property type="component" value="Unassembled WGS sequence"/>
</dbReference>
<dbReference type="PANTHER" id="PTHR10353">
    <property type="entry name" value="GLYCOSYL HYDROLASE"/>
    <property type="match status" value="1"/>
</dbReference>
<dbReference type="FunFam" id="3.20.20.80:FF:000004">
    <property type="entry name" value="Beta-glucosidase 6-phospho-beta-glucosidase"/>
    <property type="match status" value="1"/>
</dbReference>
<dbReference type="PANTHER" id="PTHR10353:SF122">
    <property type="entry name" value="6-PHOSPHO-BETA-GLUCOSIDASE ASCB-RELATED"/>
    <property type="match status" value="1"/>
</dbReference>
<dbReference type="GO" id="GO:0016052">
    <property type="term" value="P:carbohydrate catabolic process"/>
    <property type="evidence" value="ECO:0007669"/>
    <property type="project" value="TreeGrafter"/>
</dbReference>
<dbReference type="EMBL" id="JARPXM010000001">
    <property type="protein sequence ID" value="MDT2536760.1"/>
    <property type="molecule type" value="Genomic_DNA"/>
</dbReference>
<dbReference type="SUPFAM" id="SSF51445">
    <property type="entry name" value="(Trans)glycosidases"/>
    <property type="match status" value="1"/>
</dbReference>
<dbReference type="Gene3D" id="3.20.20.80">
    <property type="entry name" value="Glycosidases"/>
    <property type="match status" value="1"/>
</dbReference>
<keyword evidence="3" id="KW-0326">Glycosidase</keyword>
<evidence type="ECO:0000256" key="4">
    <source>
        <dbReference type="RuleBase" id="RU003690"/>
    </source>
</evidence>
<dbReference type="GeneID" id="67042040"/>
<dbReference type="InterPro" id="IPR017853">
    <property type="entry name" value="GH"/>
</dbReference>
<dbReference type="RefSeq" id="WP_245001322.1">
    <property type="nucleotide sequence ID" value="NZ_CABLCA010000004.1"/>
</dbReference>
<evidence type="ECO:0000313" key="5">
    <source>
        <dbReference type="EMBL" id="MDT2536760.1"/>
    </source>
</evidence>
<protein>
    <submittedName>
        <fullName evidence="5">Glycoside hydrolase family 1 protein</fullName>
    </submittedName>
</protein>
<evidence type="ECO:0000256" key="3">
    <source>
        <dbReference type="ARBA" id="ARBA00023295"/>
    </source>
</evidence>
<keyword evidence="2 5" id="KW-0378">Hydrolase</keyword>
<comment type="similarity">
    <text evidence="1 4">Belongs to the glycosyl hydrolase 1 family.</text>
</comment>
<organism evidence="5 6">
    <name type="scientific">Enterococcus raffinosus</name>
    <dbReference type="NCBI Taxonomy" id="71452"/>
    <lineage>
        <taxon>Bacteria</taxon>
        <taxon>Bacillati</taxon>
        <taxon>Bacillota</taxon>
        <taxon>Bacilli</taxon>
        <taxon>Lactobacillales</taxon>
        <taxon>Enterococcaceae</taxon>
        <taxon>Enterococcus</taxon>
    </lineage>
</organism>
<name>A0AAW8SQM1_9ENTE</name>
<evidence type="ECO:0000256" key="2">
    <source>
        <dbReference type="ARBA" id="ARBA00022801"/>
    </source>
</evidence>
<gene>
    <name evidence="5" type="ORF">P7D78_01370</name>
</gene>
<evidence type="ECO:0000256" key="1">
    <source>
        <dbReference type="ARBA" id="ARBA00010838"/>
    </source>
</evidence>
<dbReference type="AlphaFoldDB" id="A0AAW8SQM1"/>
<comment type="caution">
    <text evidence="5">The sequence shown here is derived from an EMBL/GenBank/DDBJ whole genome shotgun (WGS) entry which is preliminary data.</text>
</comment>
<dbReference type="Pfam" id="PF00232">
    <property type="entry name" value="Glyco_hydro_1"/>
    <property type="match status" value="1"/>
</dbReference>
<dbReference type="GO" id="GO:0008422">
    <property type="term" value="F:beta-glucosidase activity"/>
    <property type="evidence" value="ECO:0007669"/>
    <property type="project" value="TreeGrafter"/>
</dbReference>
<proteinExistence type="inferred from homology"/>
<reference evidence="5" key="1">
    <citation type="submission" date="2023-03" db="EMBL/GenBank/DDBJ databases">
        <authorList>
            <person name="Shen W."/>
            <person name="Cai J."/>
        </authorList>
    </citation>
    <scope>NUCLEOTIDE SEQUENCE</scope>
    <source>
        <strain evidence="5">B646-2</strain>
    </source>
</reference>
<accession>A0AAW8SQM1</accession>